<dbReference type="PROSITE" id="PS51424">
    <property type="entry name" value="ROC"/>
    <property type="match status" value="1"/>
</dbReference>
<sequence>AALGELEALNLSGRGLEELPEEVGAALSGLRVLSLRRNRLGRLPAAALRHLGRLVELDLSHNRLRGLGDGGALAGLRGLRKLSLSHNELGAEGPGLPPRLAELGCLEELDLSFNRLRRLPEGLGRLRHLRTLDVDHNQLPSFPAPLLELTALEELDCSGNRHLGALPEGIAALRRLKILWLSGTGLASLPEGLCQLSALESLMLDGNQLQALPADFGRLQRLKMLNLSSNLLGEFPSAILALPSLEELYLSRNQLTVLPPHLCQLHQLRTLWLDNNCIRYLPDSIVLLHRLEELVLQGNQIAILPEGFGQLSHVTLWKIKDNPLIQPPYEVCMKGIPYIAAYQQELAHSQPALKPRLKLVLMGLKDAGKTLLRRCLMEENEQREDMGSLEAGNTQHRGFPGQQQDIGRGIEVMDWTADAERGLTFIVYELAGDPSYDVIQSFFLSPGALYVLVVNLSAYVPQHFYPSVGYFLHWLSSKVPHAVVCMVGTHADLCAERELEEKCLDIHHQIAQQEKRDAEGLQSLVQQVDEALGQDFDLRCSSPHAAFYGVSDKNLRRKKAQFQYLLNHRPQILSPVLPFSCQDRCQVRRLRDKLLSVAEHRDIFPNLHRVLPKSWQVLEELHFQPQAQQLWLSWWDSARLGLQAGLTEDRLQSALSYLHESGKLLYFEEHLTLREYVFHNLPRLIDILNVFCQRDATVLLQKLLSDTQVDELRTTQLHHYVEGFLLHGLLPAHVIRLLLKPHIQSREDLQLILELLEKMGLCYCVNKPKCKPLNGAAAWYKFPCYVKNEVLHAEAWINGTNLSGQSFVVEQLQIEYSFPFIFPPGLFARYSVQINSHVVQRSDGKYQIYAYRGKVPVVVRYQPAREALQPDTLSIASHASLPNIWTAWQAITPLVEELNVLLQEWPGLYYTVHVLCSKCLKRGSPNPHTFPGELLSQPRPEGLTEIICPKNGSERVNVALVYPPTPTVISPCSK</sequence>
<gene>
    <name evidence="5" type="primary">Mfhas1</name>
    <name evidence="5" type="ORF">PORRUF_R04703</name>
</gene>
<dbReference type="InterPro" id="IPR057263">
    <property type="entry name" value="COR-B"/>
</dbReference>
<keyword evidence="1" id="KW-0433">Leucine-rich repeat</keyword>
<accession>A0A7L4IZJ6</accession>
<keyword evidence="3" id="KW-0547">Nucleotide-binding</keyword>
<dbReference type="Pfam" id="PF25497">
    <property type="entry name" value="COR-B"/>
    <property type="match status" value="1"/>
</dbReference>
<evidence type="ECO:0000313" key="6">
    <source>
        <dbReference type="Proteomes" id="UP000572837"/>
    </source>
</evidence>
<protein>
    <submittedName>
        <fullName evidence="5">MFHA1 protein</fullName>
    </submittedName>
</protein>
<dbReference type="Gene3D" id="3.30.70.1390">
    <property type="entry name" value="ROC domain from the Parkinson's disease-associated leucine-rich repeat kinase 2"/>
    <property type="match status" value="1"/>
</dbReference>
<dbReference type="InterPro" id="IPR050216">
    <property type="entry name" value="LRR_domain-containing"/>
</dbReference>
<evidence type="ECO:0000256" key="2">
    <source>
        <dbReference type="ARBA" id="ARBA00022737"/>
    </source>
</evidence>
<dbReference type="EMBL" id="VZSW01000392">
    <property type="protein sequence ID" value="NXY33667.1"/>
    <property type="molecule type" value="Genomic_DNA"/>
</dbReference>
<dbReference type="InterPro" id="IPR001611">
    <property type="entry name" value="Leu-rich_rpt"/>
</dbReference>
<name>A0A7L4IZJ6_9PASS</name>
<dbReference type="Pfam" id="PF13516">
    <property type="entry name" value="LRR_6"/>
    <property type="match status" value="1"/>
</dbReference>
<dbReference type="InterPro" id="IPR027417">
    <property type="entry name" value="P-loop_NTPase"/>
</dbReference>
<dbReference type="Gene3D" id="3.40.50.300">
    <property type="entry name" value="P-loop containing nucleotide triphosphate hydrolases"/>
    <property type="match status" value="1"/>
</dbReference>
<dbReference type="InterPro" id="IPR032675">
    <property type="entry name" value="LRR_dom_sf"/>
</dbReference>
<dbReference type="PROSITE" id="PS51450">
    <property type="entry name" value="LRR"/>
    <property type="match status" value="5"/>
</dbReference>
<evidence type="ECO:0000256" key="3">
    <source>
        <dbReference type="ARBA" id="ARBA00022741"/>
    </source>
</evidence>
<dbReference type="FunFam" id="3.80.10.10:FF:001164">
    <property type="entry name" value="GH01279p"/>
    <property type="match status" value="1"/>
</dbReference>
<dbReference type="Proteomes" id="UP000572837">
    <property type="component" value="Unassembled WGS sequence"/>
</dbReference>
<keyword evidence="6" id="KW-1185">Reference proteome</keyword>
<evidence type="ECO:0000256" key="1">
    <source>
        <dbReference type="ARBA" id="ARBA00022614"/>
    </source>
</evidence>
<feature type="non-terminal residue" evidence="5">
    <location>
        <position position="974"/>
    </location>
</feature>
<feature type="non-terminal residue" evidence="5">
    <location>
        <position position="1"/>
    </location>
</feature>
<organism evidence="5 6">
    <name type="scientific">Pomatorhinus ruficollis</name>
    <name type="common">streak-breasted scimitar babbler</name>
    <dbReference type="NCBI Taxonomy" id="932028"/>
    <lineage>
        <taxon>Eukaryota</taxon>
        <taxon>Metazoa</taxon>
        <taxon>Chordata</taxon>
        <taxon>Craniata</taxon>
        <taxon>Vertebrata</taxon>
        <taxon>Euteleostomi</taxon>
        <taxon>Archelosauria</taxon>
        <taxon>Archosauria</taxon>
        <taxon>Dinosauria</taxon>
        <taxon>Saurischia</taxon>
        <taxon>Theropoda</taxon>
        <taxon>Coelurosauria</taxon>
        <taxon>Aves</taxon>
        <taxon>Neognathae</taxon>
        <taxon>Neoaves</taxon>
        <taxon>Telluraves</taxon>
        <taxon>Australaves</taxon>
        <taxon>Passeriformes</taxon>
        <taxon>Sylvioidea</taxon>
        <taxon>Timaliidae</taxon>
        <taxon>Pomatorhinus</taxon>
    </lineage>
</organism>
<dbReference type="InterPro" id="IPR003591">
    <property type="entry name" value="Leu-rich_rpt_typical-subtyp"/>
</dbReference>
<comment type="caution">
    <text evidence="5">The sequence shown here is derived from an EMBL/GenBank/DDBJ whole genome shotgun (WGS) entry which is preliminary data.</text>
</comment>
<dbReference type="SUPFAM" id="SSF52058">
    <property type="entry name" value="L domain-like"/>
    <property type="match status" value="1"/>
</dbReference>
<dbReference type="PRINTS" id="PR00019">
    <property type="entry name" value="LEURICHRPT"/>
</dbReference>
<dbReference type="SMART" id="SM00364">
    <property type="entry name" value="LRR_BAC"/>
    <property type="match status" value="10"/>
</dbReference>
<feature type="domain" description="Roc" evidence="4">
    <location>
        <begin position="350"/>
        <end position="601"/>
    </location>
</feature>
<dbReference type="GO" id="GO:0009966">
    <property type="term" value="P:regulation of signal transduction"/>
    <property type="evidence" value="ECO:0007669"/>
    <property type="project" value="UniProtKB-ARBA"/>
</dbReference>
<evidence type="ECO:0000313" key="5">
    <source>
        <dbReference type="EMBL" id="NXY33667.1"/>
    </source>
</evidence>
<dbReference type="InterPro" id="IPR020859">
    <property type="entry name" value="ROC"/>
</dbReference>
<dbReference type="SUPFAM" id="SSF52540">
    <property type="entry name" value="P-loop containing nucleoside triphosphate hydrolases"/>
    <property type="match status" value="1"/>
</dbReference>
<dbReference type="SUPFAM" id="SSF82615">
    <property type="entry name" value="Polo-box domain"/>
    <property type="match status" value="1"/>
</dbReference>
<reference evidence="5 6" key="1">
    <citation type="submission" date="2020-02" db="EMBL/GenBank/DDBJ databases">
        <title>Bird 10,000 Genomes (B10K) Project - Family phase.</title>
        <authorList>
            <person name="Zhang G."/>
        </authorList>
    </citation>
    <scope>NUCLEOTIDE SEQUENCE [LARGE SCALE GENOMIC DNA]</scope>
    <source>
        <strain evidence="5">B10K-IZ-033-81</strain>
        <tissue evidence="5">Muscle</tissue>
    </source>
</reference>
<proteinExistence type="predicted"/>
<dbReference type="SMART" id="SM00369">
    <property type="entry name" value="LRR_TYP"/>
    <property type="match status" value="12"/>
</dbReference>
<dbReference type="GO" id="GO:0000166">
    <property type="term" value="F:nucleotide binding"/>
    <property type="evidence" value="ECO:0007669"/>
    <property type="project" value="UniProtKB-KW"/>
</dbReference>
<evidence type="ECO:0000259" key="4">
    <source>
        <dbReference type="PROSITE" id="PS51424"/>
    </source>
</evidence>
<dbReference type="PANTHER" id="PTHR48051:SF48">
    <property type="entry name" value="MULTIFUNCTIONAL ROCO FAMILY SIGNALING REGULATOR 1"/>
    <property type="match status" value="1"/>
</dbReference>
<dbReference type="Gene3D" id="3.80.10.10">
    <property type="entry name" value="Ribonuclease Inhibitor"/>
    <property type="match status" value="2"/>
</dbReference>
<dbReference type="Pfam" id="PF13855">
    <property type="entry name" value="LRR_8"/>
    <property type="match status" value="4"/>
</dbReference>
<dbReference type="PANTHER" id="PTHR48051">
    <property type="match status" value="1"/>
</dbReference>
<dbReference type="GO" id="GO:0005737">
    <property type="term" value="C:cytoplasm"/>
    <property type="evidence" value="ECO:0007669"/>
    <property type="project" value="TreeGrafter"/>
</dbReference>
<keyword evidence="2" id="KW-0677">Repeat</keyword>
<dbReference type="AlphaFoldDB" id="A0A7L4IZJ6"/>